<keyword evidence="3" id="KW-1185">Reference proteome</keyword>
<sequence length="79" mass="8241">MGKRLLRSVLVAAFSVGLTAGVLSGFASEKGDVRADTTWPAVAHTNVSAMDTTWPAVAHTKASAMDTTWPALPEDGVRS</sequence>
<organism evidence="2 3">
    <name type="scientific">Streptomyces camelliae</name>
    <dbReference type="NCBI Taxonomy" id="3004093"/>
    <lineage>
        <taxon>Bacteria</taxon>
        <taxon>Bacillati</taxon>
        <taxon>Actinomycetota</taxon>
        <taxon>Actinomycetes</taxon>
        <taxon>Kitasatosporales</taxon>
        <taxon>Streptomycetaceae</taxon>
        <taxon>Streptomyces</taxon>
    </lineage>
</organism>
<proteinExistence type="predicted"/>
<dbReference type="Proteomes" id="UP001212326">
    <property type="component" value="Chromosome"/>
</dbReference>
<evidence type="ECO:0000256" key="1">
    <source>
        <dbReference type="SAM" id="SignalP"/>
    </source>
</evidence>
<keyword evidence="1" id="KW-0732">Signal</keyword>
<protein>
    <recommendedName>
        <fullName evidence="4">5'-nucleotidase</fullName>
    </recommendedName>
</protein>
<reference evidence="2 3" key="1">
    <citation type="submission" date="2022-12" db="EMBL/GenBank/DDBJ databases">
        <authorList>
            <person name="Mo P."/>
        </authorList>
    </citation>
    <scope>NUCLEOTIDE SEQUENCE [LARGE SCALE GENOMIC DNA]</scope>
    <source>
        <strain evidence="2 3">HUAS 2-6</strain>
    </source>
</reference>
<dbReference type="EMBL" id="CP115300">
    <property type="protein sequence ID" value="WBO64888.1"/>
    <property type="molecule type" value="Genomic_DNA"/>
</dbReference>
<name>A0ABY7P6C6_9ACTN</name>
<feature type="signal peptide" evidence="1">
    <location>
        <begin position="1"/>
        <end position="20"/>
    </location>
</feature>
<evidence type="ECO:0000313" key="3">
    <source>
        <dbReference type="Proteomes" id="UP001212326"/>
    </source>
</evidence>
<dbReference type="RefSeq" id="WP_270082528.1">
    <property type="nucleotide sequence ID" value="NZ_CP115300.1"/>
</dbReference>
<evidence type="ECO:0000313" key="2">
    <source>
        <dbReference type="EMBL" id="WBO64888.1"/>
    </source>
</evidence>
<accession>A0ABY7P6C6</accession>
<gene>
    <name evidence="2" type="ORF">O1G22_19645</name>
</gene>
<evidence type="ECO:0008006" key="4">
    <source>
        <dbReference type="Google" id="ProtNLM"/>
    </source>
</evidence>
<feature type="chain" id="PRO_5045426359" description="5'-nucleotidase" evidence="1">
    <location>
        <begin position="21"/>
        <end position="79"/>
    </location>
</feature>